<dbReference type="SUPFAM" id="SSF52402">
    <property type="entry name" value="Adenine nucleotide alpha hydrolases-like"/>
    <property type="match status" value="1"/>
</dbReference>
<dbReference type="InterPro" id="IPR029035">
    <property type="entry name" value="DHS-like_NAD/FAD-binding_dom"/>
</dbReference>
<organism evidence="6 7">
    <name type="scientific">Nostocoides vanveenii</name>
    <dbReference type="NCBI Taxonomy" id="330835"/>
    <lineage>
        <taxon>Bacteria</taxon>
        <taxon>Bacillati</taxon>
        <taxon>Actinomycetota</taxon>
        <taxon>Actinomycetes</taxon>
        <taxon>Micrococcales</taxon>
        <taxon>Intrasporangiaceae</taxon>
        <taxon>Nostocoides</taxon>
    </lineage>
</organism>
<evidence type="ECO:0000313" key="7">
    <source>
        <dbReference type="Proteomes" id="UP001501475"/>
    </source>
</evidence>
<comment type="similarity">
    <text evidence="2">Belongs to the ETF alpha-subunit/FixB family.</text>
</comment>
<evidence type="ECO:0000256" key="2">
    <source>
        <dbReference type="ARBA" id="ARBA00005817"/>
    </source>
</evidence>
<feature type="domain" description="Electron transfer flavoprotein alpha/beta-subunit N-terminal" evidence="5">
    <location>
        <begin position="4"/>
        <end position="183"/>
    </location>
</feature>
<evidence type="ECO:0000256" key="1">
    <source>
        <dbReference type="ARBA" id="ARBA00001974"/>
    </source>
</evidence>
<dbReference type="InterPro" id="IPR001308">
    <property type="entry name" value="ETF_a/FixB"/>
</dbReference>
<evidence type="ECO:0000256" key="3">
    <source>
        <dbReference type="ARBA" id="ARBA00011355"/>
    </source>
</evidence>
<evidence type="ECO:0000313" key="6">
    <source>
        <dbReference type="EMBL" id="GAA1747958.1"/>
    </source>
</evidence>
<reference evidence="7" key="1">
    <citation type="journal article" date="2019" name="Int. J. Syst. Evol. Microbiol.">
        <title>The Global Catalogue of Microorganisms (GCM) 10K type strain sequencing project: providing services to taxonomists for standard genome sequencing and annotation.</title>
        <authorList>
            <consortium name="The Broad Institute Genomics Platform"/>
            <consortium name="The Broad Institute Genome Sequencing Center for Infectious Disease"/>
            <person name="Wu L."/>
            <person name="Ma J."/>
        </authorList>
    </citation>
    <scope>NUCLEOTIDE SEQUENCE [LARGE SCALE GENOMIC DNA]</scope>
    <source>
        <strain evidence="7">JCM 15591</strain>
    </source>
</reference>
<name>A0ABP4W8F4_9MICO</name>
<protein>
    <submittedName>
        <fullName evidence="6">Electron transfer flavoprotein subunit alpha/FixB family protein</fullName>
    </submittedName>
</protein>
<dbReference type="Pfam" id="PF01012">
    <property type="entry name" value="ETF"/>
    <property type="match status" value="1"/>
</dbReference>
<dbReference type="EMBL" id="BAAAPN010000015">
    <property type="protein sequence ID" value="GAA1747958.1"/>
    <property type="molecule type" value="Genomic_DNA"/>
</dbReference>
<dbReference type="Gene3D" id="3.40.50.620">
    <property type="entry name" value="HUPs"/>
    <property type="match status" value="1"/>
</dbReference>
<dbReference type="Gene3D" id="3.40.50.1220">
    <property type="entry name" value="TPP-binding domain"/>
    <property type="match status" value="1"/>
</dbReference>
<evidence type="ECO:0000256" key="4">
    <source>
        <dbReference type="ARBA" id="ARBA00025649"/>
    </source>
</evidence>
<comment type="cofactor">
    <cofactor evidence="1">
        <name>FAD</name>
        <dbReference type="ChEBI" id="CHEBI:57692"/>
    </cofactor>
</comment>
<dbReference type="PANTHER" id="PTHR43153">
    <property type="entry name" value="ELECTRON TRANSFER FLAVOPROTEIN ALPHA"/>
    <property type="match status" value="1"/>
</dbReference>
<dbReference type="InterPro" id="IPR014731">
    <property type="entry name" value="ETF_asu_C"/>
</dbReference>
<sequence>MSTVLVLADVTPTGVRKATLELLTAARALGEPAAVVCGPVADDVTAALGAHGAATVYSITADGIDDFLAVPKVDALGVVAAQTSPTAVLITSGPEGKDIAARLAVRLDSGLVSDATSVALEAGQVVATQSIVSGAYHATSVVTRGPAVITMRPNTIAATEAPSATAVEAVAVDLSATAKGAAITARNPKGSTGRPDLTDAATVVAGGRGVGSPEGFAVIDQLADALGGAVGATRAITDLGWAGHDIQVGQTGKTVAPALYVAAGVSGAIQHRAGMQSSKTIVTVNKDANAPIFAIADFGVVGDLHQILPALVDEIGKRRG</sequence>
<comment type="function">
    <text evidence="4">The electron transfer flavoprotein serves as a specific electron acceptor for other dehydrogenases. It transfers the electrons to the main respiratory chain via ETF-ubiquinone oxidoreductase (ETF dehydrogenase).</text>
</comment>
<dbReference type="SUPFAM" id="SSF52467">
    <property type="entry name" value="DHS-like NAD/FAD-binding domain"/>
    <property type="match status" value="1"/>
</dbReference>
<evidence type="ECO:0000259" key="5">
    <source>
        <dbReference type="SMART" id="SM00893"/>
    </source>
</evidence>
<dbReference type="InterPro" id="IPR014729">
    <property type="entry name" value="Rossmann-like_a/b/a_fold"/>
</dbReference>
<dbReference type="SMART" id="SM00893">
    <property type="entry name" value="ETF"/>
    <property type="match status" value="1"/>
</dbReference>
<comment type="caution">
    <text evidence="6">The sequence shown here is derived from an EMBL/GenBank/DDBJ whole genome shotgun (WGS) entry which is preliminary data.</text>
</comment>
<comment type="subunit">
    <text evidence="3">Heterodimer of an alpha and a beta subunit.</text>
</comment>
<dbReference type="PIRSF" id="PIRSF000089">
    <property type="entry name" value="Electra_flavoP_a"/>
    <property type="match status" value="1"/>
</dbReference>
<dbReference type="Proteomes" id="UP001501475">
    <property type="component" value="Unassembled WGS sequence"/>
</dbReference>
<dbReference type="PANTHER" id="PTHR43153:SF1">
    <property type="entry name" value="ELECTRON TRANSFER FLAVOPROTEIN SUBUNIT ALPHA, MITOCHONDRIAL"/>
    <property type="match status" value="1"/>
</dbReference>
<gene>
    <name evidence="6" type="ORF">GCM10009810_05680</name>
</gene>
<keyword evidence="7" id="KW-1185">Reference proteome</keyword>
<dbReference type="RefSeq" id="WP_344061805.1">
    <property type="nucleotide sequence ID" value="NZ_BAAAPN010000015.1"/>
</dbReference>
<proteinExistence type="inferred from homology"/>
<accession>A0ABP4W8F4</accession>
<dbReference type="Pfam" id="PF00766">
    <property type="entry name" value="ETF_alpha"/>
    <property type="match status" value="1"/>
</dbReference>
<dbReference type="InterPro" id="IPR014730">
    <property type="entry name" value="ETF_a/b_N"/>
</dbReference>